<gene>
    <name evidence="2" type="ORF">F3W81_02815</name>
</gene>
<accession>A0A7L9WJ30</accession>
<reference evidence="2 3" key="1">
    <citation type="submission" date="2019-10" db="EMBL/GenBank/DDBJ databases">
        <title>Pseudopuniceibacterium sp. HQ09 islated from Antarctica.</title>
        <authorList>
            <person name="Liao L."/>
            <person name="Su S."/>
            <person name="Chen B."/>
            <person name="Yu Y."/>
        </authorList>
    </citation>
    <scope>NUCLEOTIDE SEQUENCE [LARGE SCALE GENOMIC DNA]</scope>
    <source>
        <strain evidence="2 3">HQ09</strain>
    </source>
</reference>
<dbReference type="Proteomes" id="UP000594118">
    <property type="component" value="Chromosome"/>
</dbReference>
<keyword evidence="3" id="KW-1185">Reference proteome</keyword>
<name>A0A7L9WJ30_9RHOB</name>
<dbReference type="RefSeq" id="WP_193082159.1">
    <property type="nucleotide sequence ID" value="NZ_CP045201.1"/>
</dbReference>
<proteinExistence type="predicted"/>
<keyword evidence="1" id="KW-0732">Signal</keyword>
<dbReference type="KEGG" id="pshq:F3W81_02815"/>
<organism evidence="2 3">
    <name type="scientific">Pseudooceanicola spongiae</name>
    <dbReference type="NCBI Taxonomy" id="2613965"/>
    <lineage>
        <taxon>Bacteria</taxon>
        <taxon>Pseudomonadati</taxon>
        <taxon>Pseudomonadota</taxon>
        <taxon>Alphaproteobacteria</taxon>
        <taxon>Rhodobacterales</taxon>
        <taxon>Paracoccaceae</taxon>
        <taxon>Pseudooceanicola</taxon>
    </lineage>
</organism>
<evidence type="ECO:0008006" key="4">
    <source>
        <dbReference type="Google" id="ProtNLM"/>
    </source>
</evidence>
<dbReference type="EMBL" id="CP045201">
    <property type="protein sequence ID" value="QOL79844.1"/>
    <property type="molecule type" value="Genomic_DNA"/>
</dbReference>
<dbReference type="AlphaFoldDB" id="A0A7L9WJ30"/>
<sequence length="127" mass="13182">MNTFAKIISGAAIAALLPLTAVANGYTGNGDVSAPVVTSTATHTIVSSLTYDRRGKIVPAQAGDTPMIVTKGTTVTTAFTYDRRGMIVPAKPGDTPMIVTKSTTASSNVTYDRRGEFVPVTPNGGQY</sequence>
<feature type="chain" id="PRO_5032951370" description="YD repeat-containing protein" evidence="1">
    <location>
        <begin position="24"/>
        <end position="127"/>
    </location>
</feature>
<evidence type="ECO:0000313" key="2">
    <source>
        <dbReference type="EMBL" id="QOL79844.1"/>
    </source>
</evidence>
<evidence type="ECO:0000313" key="3">
    <source>
        <dbReference type="Proteomes" id="UP000594118"/>
    </source>
</evidence>
<protein>
    <recommendedName>
        <fullName evidence="4">YD repeat-containing protein</fullName>
    </recommendedName>
</protein>
<feature type="signal peptide" evidence="1">
    <location>
        <begin position="1"/>
        <end position="23"/>
    </location>
</feature>
<evidence type="ECO:0000256" key="1">
    <source>
        <dbReference type="SAM" id="SignalP"/>
    </source>
</evidence>